<comment type="caution">
    <text evidence="1">The sequence shown here is derived from an EMBL/GenBank/DDBJ whole genome shotgun (WGS) entry which is preliminary data.</text>
</comment>
<name>A0A2N8L345_9BURK</name>
<organism evidence="1 2">
    <name type="scientific">Kinneretia aquatilis</name>
    <dbReference type="NCBI Taxonomy" id="2070761"/>
    <lineage>
        <taxon>Bacteria</taxon>
        <taxon>Pseudomonadati</taxon>
        <taxon>Pseudomonadota</taxon>
        <taxon>Betaproteobacteria</taxon>
        <taxon>Burkholderiales</taxon>
        <taxon>Sphaerotilaceae</taxon>
        <taxon>Roseateles</taxon>
    </lineage>
</organism>
<evidence type="ECO:0000313" key="2">
    <source>
        <dbReference type="Proteomes" id="UP000235916"/>
    </source>
</evidence>
<gene>
    <name evidence="1" type="ORF">C1O66_01685</name>
</gene>
<sequence length="130" mass="14327">MTACSGMPLRVGSSDRLGRNLKLPLLRAGSTTPNDDPCTFAKRVLTKDGRYFTRDGFCIGAVQEDRDLAGANLIAIDGAKVSKFERSLQLLFKRQQVAFGVDLIRQTLCIQVDKNGLLRHLLRGGTTNQF</sequence>
<proteinExistence type="predicted"/>
<dbReference type="EMBL" id="POSP01000001">
    <property type="protein sequence ID" value="PND40124.1"/>
    <property type="molecule type" value="Genomic_DNA"/>
</dbReference>
<evidence type="ECO:0000313" key="1">
    <source>
        <dbReference type="EMBL" id="PND40124.1"/>
    </source>
</evidence>
<reference evidence="1 2" key="1">
    <citation type="submission" date="2018-01" db="EMBL/GenBank/DDBJ databases">
        <title>Draft genome sequence of Paucibacter aquatile CR182 isolated from freshwater of the Nakdong River.</title>
        <authorList>
            <person name="Choi A."/>
            <person name="Chung E.J."/>
        </authorList>
    </citation>
    <scope>NUCLEOTIDE SEQUENCE [LARGE SCALE GENOMIC DNA]</scope>
    <source>
        <strain evidence="1 2">CR182</strain>
    </source>
</reference>
<dbReference type="AlphaFoldDB" id="A0A2N8L345"/>
<protein>
    <submittedName>
        <fullName evidence="1">Uncharacterized protein</fullName>
    </submittedName>
</protein>
<accession>A0A2N8L345</accession>
<dbReference type="Proteomes" id="UP000235916">
    <property type="component" value="Unassembled WGS sequence"/>
</dbReference>
<keyword evidence="2" id="KW-1185">Reference proteome</keyword>